<feature type="transmembrane region" description="Helical" evidence="5">
    <location>
        <begin position="42"/>
        <end position="58"/>
    </location>
</feature>
<keyword evidence="1" id="KW-0479">Metal-binding</keyword>
<dbReference type="PROSITE" id="PS50089">
    <property type="entry name" value="ZF_RING_2"/>
    <property type="match status" value="1"/>
</dbReference>
<reference evidence="7" key="2">
    <citation type="submission" date="2025-09" db="UniProtKB">
        <authorList>
            <consortium name="Ensembl"/>
        </authorList>
    </citation>
    <scope>IDENTIFICATION</scope>
</reference>
<dbReference type="InterPro" id="IPR027370">
    <property type="entry name" value="Znf-RING_euk"/>
</dbReference>
<feature type="domain" description="RING-type" evidence="6">
    <location>
        <begin position="16"/>
        <end position="43"/>
    </location>
</feature>
<dbReference type="InterPro" id="IPR001841">
    <property type="entry name" value="Znf_RING"/>
</dbReference>
<dbReference type="InterPro" id="IPR017907">
    <property type="entry name" value="Znf_RING_CS"/>
</dbReference>
<dbReference type="Ensembl" id="ENSLLTT00000025709.1">
    <property type="protein sequence ID" value="ENSLLTP00000024810.1"/>
    <property type="gene ID" value="ENSLLTG00000018196.1"/>
</dbReference>
<keyword evidence="5" id="KW-0472">Membrane</keyword>
<reference evidence="7" key="1">
    <citation type="submission" date="2025-08" db="UniProtKB">
        <authorList>
            <consortium name="Ensembl"/>
        </authorList>
    </citation>
    <scope>IDENTIFICATION</scope>
</reference>
<accession>A0A8C5SXH4</accession>
<dbReference type="SMART" id="SM00184">
    <property type="entry name" value="RING"/>
    <property type="match status" value="1"/>
</dbReference>
<proteinExistence type="predicted"/>
<dbReference type="PANTHER" id="PTHR25465:SF41">
    <property type="entry name" value="E3 UBIQUITIN-PROTEIN LIGASE RNF135"/>
    <property type="match status" value="1"/>
</dbReference>
<keyword evidence="5" id="KW-1133">Transmembrane helix</keyword>
<dbReference type="SUPFAM" id="SSF57850">
    <property type="entry name" value="RING/U-box"/>
    <property type="match status" value="1"/>
</dbReference>
<evidence type="ECO:0000313" key="8">
    <source>
        <dbReference type="Proteomes" id="UP000694406"/>
    </source>
</evidence>
<keyword evidence="5" id="KW-0812">Transmembrane</keyword>
<evidence type="ECO:0000313" key="7">
    <source>
        <dbReference type="Ensembl" id="ENSLLTP00000024810.1"/>
    </source>
</evidence>
<keyword evidence="8" id="KW-1185">Reference proteome</keyword>
<keyword evidence="3" id="KW-0862">Zinc</keyword>
<dbReference type="AlphaFoldDB" id="A0A8C5SXH4"/>
<evidence type="ECO:0000256" key="3">
    <source>
        <dbReference type="ARBA" id="ARBA00022833"/>
    </source>
</evidence>
<organism evidence="7 8">
    <name type="scientific">Laticauda laticaudata</name>
    <name type="common">Blue-ringed sea krait</name>
    <name type="synonym">Blue-lipped sea krait</name>
    <dbReference type="NCBI Taxonomy" id="8630"/>
    <lineage>
        <taxon>Eukaryota</taxon>
        <taxon>Metazoa</taxon>
        <taxon>Chordata</taxon>
        <taxon>Craniata</taxon>
        <taxon>Vertebrata</taxon>
        <taxon>Euteleostomi</taxon>
        <taxon>Lepidosauria</taxon>
        <taxon>Squamata</taxon>
        <taxon>Bifurcata</taxon>
        <taxon>Unidentata</taxon>
        <taxon>Episquamata</taxon>
        <taxon>Toxicofera</taxon>
        <taxon>Serpentes</taxon>
        <taxon>Colubroidea</taxon>
        <taxon>Elapidae</taxon>
        <taxon>Laticaudinae</taxon>
        <taxon>Laticauda</taxon>
    </lineage>
</organism>
<protein>
    <recommendedName>
        <fullName evidence="6">RING-type domain-containing protein</fullName>
    </recommendedName>
</protein>
<dbReference type="Pfam" id="PF13445">
    <property type="entry name" value="zf-RING_UBOX"/>
    <property type="match status" value="1"/>
</dbReference>
<dbReference type="InterPro" id="IPR051051">
    <property type="entry name" value="E3_ubiq-ligase_TRIM/RNF"/>
</dbReference>
<evidence type="ECO:0000256" key="5">
    <source>
        <dbReference type="SAM" id="Phobius"/>
    </source>
</evidence>
<dbReference type="InterPro" id="IPR013083">
    <property type="entry name" value="Znf_RING/FYVE/PHD"/>
</dbReference>
<evidence type="ECO:0000256" key="1">
    <source>
        <dbReference type="ARBA" id="ARBA00022723"/>
    </source>
</evidence>
<evidence type="ECO:0000259" key="6">
    <source>
        <dbReference type="PROSITE" id="PS50089"/>
    </source>
</evidence>
<evidence type="ECO:0000256" key="2">
    <source>
        <dbReference type="ARBA" id="ARBA00022771"/>
    </source>
</evidence>
<name>A0A8C5SXH4_LATLA</name>
<keyword evidence="2 4" id="KW-0863">Zinc-finger</keyword>
<dbReference type="Proteomes" id="UP000694406">
    <property type="component" value="Unplaced"/>
</dbReference>
<dbReference type="GO" id="GO:0008270">
    <property type="term" value="F:zinc ion binding"/>
    <property type="evidence" value="ECO:0007669"/>
    <property type="project" value="UniProtKB-KW"/>
</dbReference>
<dbReference type="PANTHER" id="PTHR25465">
    <property type="entry name" value="B-BOX DOMAIN CONTAINING"/>
    <property type="match status" value="1"/>
</dbReference>
<dbReference type="Gene3D" id="3.30.40.10">
    <property type="entry name" value="Zinc/RING finger domain, C3HC4 (zinc finger)"/>
    <property type="match status" value="1"/>
</dbReference>
<sequence length="77" mass="8651">MAAPTGIECFAEDLSCSICLELFSDPVILECGHNYCQVCITRFWWLMSGILYLALWFLPQTPKTLTLDCLLLTSSLS</sequence>
<dbReference type="PROSITE" id="PS00518">
    <property type="entry name" value="ZF_RING_1"/>
    <property type="match status" value="1"/>
</dbReference>
<evidence type="ECO:0000256" key="4">
    <source>
        <dbReference type="PROSITE-ProRule" id="PRU00175"/>
    </source>
</evidence>